<dbReference type="Proteomes" id="UP000265955">
    <property type="component" value="Unassembled WGS sequence"/>
</dbReference>
<evidence type="ECO:0000256" key="3">
    <source>
        <dbReference type="ARBA" id="ARBA00023125"/>
    </source>
</evidence>
<dbReference type="RefSeq" id="WP_119769548.1">
    <property type="nucleotide sequence ID" value="NZ_QYUO01000001.1"/>
</dbReference>
<gene>
    <name evidence="6" type="ORF">D3871_14575</name>
</gene>
<dbReference type="PANTHER" id="PTHR30126">
    <property type="entry name" value="HTH-TYPE TRANSCRIPTIONAL REGULATOR"/>
    <property type="match status" value="1"/>
</dbReference>
<comment type="similarity">
    <text evidence="1">Belongs to the LysR transcriptional regulatory family.</text>
</comment>
<evidence type="ECO:0000259" key="5">
    <source>
        <dbReference type="PROSITE" id="PS50931"/>
    </source>
</evidence>
<dbReference type="PROSITE" id="PS50931">
    <property type="entry name" value="HTH_LYSR"/>
    <property type="match status" value="1"/>
</dbReference>
<dbReference type="FunFam" id="1.10.10.10:FF:000001">
    <property type="entry name" value="LysR family transcriptional regulator"/>
    <property type="match status" value="1"/>
</dbReference>
<dbReference type="PRINTS" id="PR00039">
    <property type="entry name" value="HTHLYSR"/>
</dbReference>
<protein>
    <submittedName>
        <fullName evidence="6">LysR family transcriptional regulator</fullName>
    </submittedName>
</protein>
<keyword evidence="7" id="KW-1185">Reference proteome</keyword>
<dbReference type="Gene3D" id="3.40.190.10">
    <property type="entry name" value="Periplasmic binding protein-like II"/>
    <property type="match status" value="2"/>
</dbReference>
<dbReference type="GO" id="GO:0003700">
    <property type="term" value="F:DNA-binding transcription factor activity"/>
    <property type="evidence" value="ECO:0007669"/>
    <property type="project" value="InterPro"/>
</dbReference>
<dbReference type="Pfam" id="PF00126">
    <property type="entry name" value="HTH_1"/>
    <property type="match status" value="1"/>
</dbReference>
<dbReference type="OrthoDB" id="8715249at2"/>
<organism evidence="6 7">
    <name type="scientific">Noviherbaspirillum saxi</name>
    <dbReference type="NCBI Taxonomy" id="2320863"/>
    <lineage>
        <taxon>Bacteria</taxon>
        <taxon>Pseudomonadati</taxon>
        <taxon>Pseudomonadota</taxon>
        <taxon>Betaproteobacteria</taxon>
        <taxon>Burkholderiales</taxon>
        <taxon>Oxalobacteraceae</taxon>
        <taxon>Noviherbaspirillum</taxon>
    </lineage>
</organism>
<dbReference type="SUPFAM" id="SSF53850">
    <property type="entry name" value="Periplasmic binding protein-like II"/>
    <property type="match status" value="1"/>
</dbReference>
<keyword evidence="3" id="KW-0238">DNA-binding</keyword>
<proteinExistence type="inferred from homology"/>
<dbReference type="InterPro" id="IPR036390">
    <property type="entry name" value="WH_DNA-bd_sf"/>
</dbReference>
<evidence type="ECO:0000256" key="2">
    <source>
        <dbReference type="ARBA" id="ARBA00023015"/>
    </source>
</evidence>
<sequence length="323" mass="36278">METKWLEDFISLAETRSFSRSAELRHVTQPAFSRRIQSLEAWLGADLIDRTSYPTRLTPAGEVFYEQALEMLGQINSARALMRGKRPTAHTTVDFAVPHTLSLTFMPKWMTELKDGFGTLNSRLIALNVHDAVLTMVEGGCDLLLCYHHPRQPVQLDASRYDMLTLGNEALRAYARCNKAGVPELLLPGSAKAPLPFLSYTSNAYLGRMVDLILADAKRPLHLEKRYETDMAEGLKMMALEGHGIAFLPESAVPREVKQKQLARADAGQADWELSMEIRLYRERPSSQRPGKPIVSRLWEYLVERGEVAGRPRKSGKAAKKAV</sequence>
<dbReference type="AlphaFoldDB" id="A0A3A3FTV3"/>
<evidence type="ECO:0000256" key="4">
    <source>
        <dbReference type="ARBA" id="ARBA00023163"/>
    </source>
</evidence>
<evidence type="ECO:0000256" key="1">
    <source>
        <dbReference type="ARBA" id="ARBA00009437"/>
    </source>
</evidence>
<dbReference type="GO" id="GO:0000976">
    <property type="term" value="F:transcription cis-regulatory region binding"/>
    <property type="evidence" value="ECO:0007669"/>
    <property type="project" value="TreeGrafter"/>
</dbReference>
<comment type="caution">
    <text evidence="6">The sequence shown here is derived from an EMBL/GenBank/DDBJ whole genome shotgun (WGS) entry which is preliminary data.</text>
</comment>
<dbReference type="PANTHER" id="PTHR30126:SF2">
    <property type="entry name" value="HTH-TYPE TRANSCRIPTIONAL REGULATOR YJIE"/>
    <property type="match status" value="1"/>
</dbReference>
<dbReference type="Gene3D" id="1.10.10.10">
    <property type="entry name" value="Winged helix-like DNA-binding domain superfamily/Winged helix DNA-binding domain"/>
    <property type="match status" value="1"/>
</dbReference>
<dbReference type="InterPro" id="IPR000847">
    <property type="entry name" value="LysR_HTH_N"/>
</dbReference>
<dbReference type="Pfam" id="PF03466">
    <property type="entry name" value="LysR_substrate"/>
    <property type="match status" value="1"/>
</dbReference>
<keyword evidence="2" id="KW-0805">Transcription regulation</keyword>
<dbReference type="InterPro" id="IPR005119">
    <property type="entry name" value="LysR_subst-bd"/>
</dbReference>
<keyword evidence="4" id="KW-0804">Transcription</keyword>
<evidence type="ECO:0000313" key="6">
    <source>
        <dbReference type="EMBL" id="RJF99612.1"/>
    </source>
</evidence>
<dbReference type="SUPFAM" id="SSF46785">
    <property type="entry name" value="Winged helix' DNA-binding domain"/>
    <property type="match status" value="1"/>
</dbReference>
<feature type="domain" description="HTH lysR-type" evidence="5">
    <location>
        <begin position="1"/>
        <end position="58"/>
    </location>
</feature>
<reference evidence="7" key="1">
    <citation type="submission" date="2018-09" db="EMBL/GenBank/DDBJ databases">
        <authorList>
            <person name="Zhu H."/>
        </authorList>
    </citation>
    <scope>NUCLEOTIDE SEQUENCE [LARGE SCALE GENOMIC DNA]</scope>
    <source>
        <strain evidence="7">K1R23-30</strain>
    </source>
</reference>
<dbReference type="InterPro" id="IPR036388">
    <property type="entry name" value="WH-like_DNA-bd_sf"/>
</dbReference>
<name>A0A3A3FTV3_9BURK</name>
<evidence type="ECO:0000313" key="7">
    <source>
        <dbReference type="Proteomes" id="UP000265955"/>
    </source>
</evidence>
<accession>A0A3A3FTV3</accession>
<dbReference type="EMBL" id="QYUO01000001">
    <property type="protein sequence ID" value="RJF99612.1"/>
    <property type="molecule type" value="Genomic_DNA"/>
</dbReference>
<dbReference type="CDD" id="cd05466">
    <property type="entry name" value="PBP2_LTTR_substrate"/>
    <property type="match status" value="1"/>
</dbReference>